<gene>
    <name evidence="13" type="ORF">OCTVUL_1B019238</name>
</gene>
<feature type="transmembrane region" description="Helical" evidence="12">
    <location>
        <begin position="656"/>
        <end position="676"/>
    </location>
</feature>
<evidence type="ECO:0000256" key="4">
    <source>
        <dbReference type="ARBA" id="ARBA00022475"/>
    </source>
</evidence>
<dbReference type="Proteomes" id="UP001162480">
    <property type="component" value="Chromosome 16"/>
</dbReference>
<evidence type="ECO:0000256" key="5">
    <source>
        <dbReference type="ARBA" id="ARBA00022692"/>
    </source>
</evidence>
<keyword evidence="14" id="KW-1185">Reference proteome</keyword>
<dbReference type="GO" id="GO:0005886">
    <property type="term" value="C:plasma membrane"/>
    <property type="evidence" value="ECO:0007669"/>
    <property type="project" value="UniProtKB-SubCell"/>
</dbReference>
<feature type="transmembrane region" description="Helical" evidence="12">
    <location>
        <begin position="475"/>
        <end position="498"/>
    </location>
</feature>
<keyword evidence="9 12" id="KW-0472">Membrane</keyword>
<feature type="transmembrane region" description="Helical" evidence="12">
    <location>
        <begin position="819"/>
        <end position="839"/>
    </location>
</feature>
<keyword evidence="5 12" id="KW-0812">Transmembrane</keyword>
<feature type="compositionally biased region" description="Low complexity" evidence="11">
    <location>
        <begin position="97"/>
        <end position="115"/>
    </location>
</feature>
<feature type="transmembrane region" description="Helical" evidence="12">
    <location>
        <begin position="885"/>
        <end position="906"/>
    </location>
</feature>
<evidence type="ECO:0000256" key="7">
    <source>
        <dbReference type="ARBA" id="ARBA00022989"/>
    </source>
</evidence>
<evidence type="ECO:0000256" key="11">
    <source>
        <dbReference type="SAM" id="MobiDB-lite"/>
    </source>
</evidence>
<feature type="transmembrane region" description="Helical" evidence="12">
    <location>
        <begin position="918"/>
        <end position="944"/>
    </location>
</feature>
<name>A0AA36BJJ1_OCTVU</name>
<evidence type="ECO:0000256" key="8">
    <source>
        <dbReference type="ARBA" id="ARBA00023065"/>
    </source>
</evidence>
<evidence type="ECO:0000313" key="14">
    <source>
        <dbReference type="Proteomes" id="UP001162480"/>
    </source>
</evidence>
<feature type="compositionally biased region" description="Low complexity" evidence="11">
    <location>
        <begin position="10"/>
        <end position="21"/>
    </location>
</feature>
<evidence type="ECO:0000256" key="3">
    <source>
        <dbReference type="ARBA" id="ARBA00022448"/>
    </source>
</evidence>
<keyword evidence="4" id="KW-1003">Cell membrane</keyword>
<dbReference type="PANTHER" id="PTHR21522">
    <property type="entry name" value="PROTON CHANNEL OTOP"/>
    <property type="match status" value="1"/>
</dbReference>
<feature type="transmembrane region" description="Helical" evidence="12">
    <location>
        <begin position="965"/>
        <end position="984"/>
    </location>
</feature>
<dbReference type="InterPro" id="IPR004878">
    <property type="entry name" value="Otopetrin"/>
</dbReference>
<evidence type="ECO:0000256" key="10">
    <source>
        <dbReference type="ARBA" id="ARBA00023303"/>
    </source>
</evidence>
<feature type="transmembrane region" description="Helical" evidence="12">
    <location>
        <begin position="851"/>
        <end position="873"/>
    </location>
</feature>
<comment type="subcellular location">
    <subcellularLocation>
        <location evidence="1">Cell membrane</location>
        <topology evidence="1">Multi-pass membrane protein</topology>
    </subcellularLocation>
</comment>
<feature type="compositionally biased region" description="Basic and acidic residues" evidence="11">
    <location>
        <begin position="277"/>
        <end position="330"/>
    </location>
</feature>
<protein>
    <recommendedName>
        <fullName evidence="15">Proton channel OtopLc</fullName>
    </recommendedName>
</protein>
<dbReference type="PANTHER" id="PTHR21522:SF32">
    <property type="entry name" value="OTOPETRIN-2"/>
    <property type="match status" value="1"/>
</dbReference>
<keyword evidence="10" id="KW-0407">Ion channel</keyword>
<feature type="transmembrane region" description="Helical" evidence="12">
    <location>
        <begin position="510"/>
        <end position="530"/>
    </location>
</feature>
<feature type="compositionally biased region" description="Pro residues" evidence="11">
    <location>
        <begin position="116"/>
        <end position="129"/>
    </location>
</feature>
<comment type="similarity">
    <text evidence="2">Belongs to the otopetrin family.</text>
</comment>
<feature type="compositionally biased region" description="Basic and acidic residues" evidence="11">
    <location>
        <begin position="138"/>
        <end position="154"/>
    </location>
</feature>
<dbReference type="EMBL" id="OX597829">
    <property type="protein sequence ID" value="CAI9734627.1"/>
    <property type="molecule type" value="Genomic_DNA"/>
</dbReference>
<keyword evidence="6" id="KW-0375">Hydrogen ion transport</keyword>
<feature type="compositionally biased region" description="Gly residues" evidence="11">
    <location>
        <begin position="338"/>
        <end position="353"/>
    </location>
</feature>
<evidence type="ECO:0008006" key="15">
    <source>
        <dbReference type="Google" id="ProtNLM"/>
    </source>
</evidence>
<feature type="compositionally biased region" description="Polar residues" evidence="11">
    <location>
        <begin position="35"/>
        <end position="46"/>
    </location>
</feature>
<feature type="compositionally biased region" description="Basic and acidic residues" evidence="11">
    <location>
        <begin position="382"/>
        <end position="395"/>
    </location>
</feature>
<evidence type="ECO:0000256" key="12">
    <source>
        <dbReference type="SAM" id="Phobius"/>
    </source>
</evidence>
<proteinExistence type="inferred from homology"/>
<feature type="transmembrane region" description="Helical" evidence="12">
    <location>
        <begin position="996"/>
        <end position="1016"/>
    </location>
</feature>
<evidence type="ECO:0000256" key="6">
    <source>
        <dbReference type="ARBA" id="ARBA00022781"/>
    </source>
</evidence>
<feature type="transmembrane region" description="Helical" evidence="12">
    <location>
        <begin position="619"/>
        <end position="644"/>
    </location>
</feature>
<keyword evidence="8" id="KW-0406">Ion transport</keyword>
<evidence type="ECO:0000256" key="1">
    <source>
        <dbReference type="ARBA" id="ARBA00004651"/>
    </source>
</evidence>
<evidence type="ECO:0000256" key="2">
    <source>
        <dbReference type="ARBA" id="ARBA00006513"/>
    </source>
</evidence>
<sequence length="1038" mass="114237">MKDSKVGVETSSGSLTTPPGSNHDATGPNLDTPGGASSTAATNSVQTSSSGTTTPPATSTPNSSAATATATLSGSNNNTAPNSNNWKNINSGLTAGNSNKNSSSSNSPSANASASPRPPPPSRPPPSTPPATATDGPVKADKKSSESPFRKSLTDRFNFLTRSKESTAPPNANGSSGSGAKGPTENPTKTNAKEESKRSSVTVTPLGAQSDEGMNKEKEGKEKESETKIEKETEEKERERSKSREEENRKKKEMAEEEKKKKKEKKKEEEEEKRKKKEEEKKKKEEEKLKKKQEKKEKEKASSEEHKNEGESNVEKEEVRVSMIDERQEVNTDAVADDGGGVISGSAHGGGGVSSSSKSSSNRAKSRFEDIKKGVWPKRTKTKDMDVEAGKKVKSNEPSPCPTPAVVQWSPSSFRPRTMRSGVYIVNDPRFNRSDGTQPYNSNCPQVQLKKMPGENPDDVLDEPSGKTGSIYRSALTKLVCCLYALIIIALGLVFSIASALTSKERDHNYYLEVFLVYLYIMSLIILLYFHVHLLRGMKNTYFEKNLRITIRRSQDNLHKCNQTEPISEDNEEQVLSDHITNKSCSPDEMSTSSQTTSQSHLELPTEGTAAHVGEGINFYLRLGCLAFSLGSVALDGFHIATYFETEATATCESPIFPLVYVMHLLFVFVQTFFVFKNHKLVINKSKALVRFGLMHLLATNLCVWSSTAIAETAKDYKQQTYFKNVAHQQQQQASAATVKPLINATKSCFEDVTLARVASPYLFPCTIMYSLIASGIIHRMYLYVGVKVKQKWPSHMSLTSSQPQSTASMDCEKANRGLFLGLLIGVITLIAIATFFVFEVRISDSITAIKVFFITEIALLLITSVGVVLGYLRLSALKFRGSHMISLDSILLIVALSGAYVYLFLVLISSATGLEEFGVVAILSLICISMELVQLSLQAVFLLDGLCRSIKYEEQQTRKPGRAVVTFLLVCNLALWAVSSFEVKKTMVIPLHENFYGLLAWNIIIHLCLPLLIFIRFHSVICLSEIWYDAYQKDKDS</sequence>
<feature type="transmembrane region" description="Helical" evidence="12">
    <location>
        <begin position="762"/>
        <end position="783"/>
    </location>
</feature>
<feature type="region of interest" description="Disordered" evidence="11">
    <location>
        <begin position="1"/>
        <end position="409"/>
    </location>
</feature>
<keyword evidence="7 12" id="KW-1133">Transmembrane helix</keyword>
<reference evidence="13" key="1">
    <citation type="submission" date="2023-08" db="EMBL/GenBank/DDBJ databases">
        <authorList>
            <person name="Alioto T."/>
            <person name="Alioto T."/>
            <person name="Gomez Garrido J."/>
        </authorList>
    </citation>
    <scope>NUCLEOTIDE SEQUENCE</scope>
</reference>
<dbReference type="AlphaFoldDB" id="A0AA36BJJ1"/>
<keyword evidence="3" id="KW-0813">Transport</keyword>
<organism evidence="13 14">
    <name type="scientific">Octopus vulgaris</name>
    <name type="common">Common octopus</name>
    <dbReference type="NCBI Taxonomy" id="6645"/>
    <lineage>
        <taxon>Eukaryota</taxon>
        <taxon>Metazoa</taxon>
        <taxon>Spiralia</taxon>
        <taxon>Lophotrochozoa</taxon>
        <taxon>Mollusca</taxon>
        <taxon>Cephalopoda</taxon>
        <taxon>Coleoidea</taxon>
        <taxon>Octopodiformes</taxon>
        <taxon>Octopoda</taxon>
        <taxon>Incirrata</taxon>
        <taxon>Octopodidae</taxon>
        <taxon>Octopus</taxon>
    </lineage>
</organism>
<feature type="compositionally biased region" description="Low complexity" evidence="11">
    <location>
        <begin position="47"/>
        <end position="88"/>
    </location>
</feature>
<dbReference type="Pfam" id="PF03189">
    <property type="entry name" value="Otopetrin"/>
    <property type="match status" value="1"/>
</dbReference>
<dbReference type="GO" id="GO:0015252">
    <property type="term" value="F:proton channel activity"/>
    <property type="evidence" value="ECO:0007669"/>
    <property type="project" value="InterPro"/>
</dbReference>
<feature type="compositionally biased region" description="Basic and acidic residues" evidence="11">
    <location>
        <begin position="213"/>
        <end position="259"/>
    </location>
</feature>
<evidence type="ECO:0000256" key="9">
    <source>
        <dbReference type="ARBA" id="ARBA00023136"/>
    </source>
</evidence>
<feature type="transmembrane region" description="Helical" evidence="12">
    <location>
        <begin position="688"/>
        <end position="711"/>
    </location>
</feature>
<evidence type="ECO:0000313" key="13">
    <source>
        <dbReference type="EMBL" id="CAI9734627.1"/>
    </source>
</evidence>
<accession>A0AA36BJJ1</accession>